<organism evidence="9 10">
    <name type="scientific">Acidihalobacter prosperus</name>
    <dbReference type="NCBI Taxonomy" id="160660"/>
    <lineage>
        <taxon>Bacteria</taxon>
        <taxon>Pseudomonadati</taxon>
        <taxon>Pseudomonadota</taxon>
        <taxon>Gammaproteobacteria</taxon>
        <taxon>Chromatiales</taxon>
        <taxon>Ectothiorhodospiraceae</taxon>
        <taxon>Acidihalobacter</taxon>
    </lineage>
</organism>
<comment type="pathway">
    <text evidence="1 6">Carbohydrate degradation; pentose phosphate pathway; D-ribulose 5-phosphate from D-glucose 6-phosphate (oxidative stage): step 1/3.</text>
</comment>
<dbReference type="HAMAP" id="MF_00966">
    <property type="entry name" value="G6PD"/>
    <property type="match status" value="1"/>
</dbReference>
<accession>A0A1A6C2J1</accession>
<comment type="similarity">
    <text evidence="6">Belongs to the glucose-6-phosphate dehydrogenase family.</text>
</comment>
<feature type="active site" description="Proton acceptor" evidence="6">
    <location>
        <position position="241"/>
    </location>
</feature>
<comment type="function">
    <text evidence="6">Catalyzes the oxidation of glucose 6-phosphate to 6-phosphogluconolactone.</text>
</comment>
<dbReference type="SUPFAM" id="SSF55347">
    <property type="entry name" value="Glyceraldehyde-3-phosphate dehydrogenase-like, C-terminal domain"/>
    <property type="match status" value="1"/>
</dbReference>
<comment type="catalytic activity">
    <reaction evidence="6">
        <text>D-glucose 6-phosphate + NADP(+) = 6-phospho-D-glucono-1,5-lactone + NADPH + H(+)</text>
        <dbReference type="Rhea" id="RHEA:15841"/>
        <dbReference type="ChEBI" id="CHEBI:15378"/>
        <dbReference type="ChEBI" id="CHEBI:57783"/>
        <dbReference type="ChEBI" id="CHEBI:57955"/>
        <dbReference type="ChEBI" id="CHEBI:58349"/>
        <dbReference type="ChEBI" id="CHEBI:61548"/>
        <dbReference type="EC" id="1.1.1.49"/>
    </reaction>
</comment>
<dbReference type="PRINTS" id="PR00079">
    <property type="entry name" value="G6PDHDRGNASE"/>
</dbReference>
<dbReference type="Pfam" id="PF02781">
    <property type="entry name" value="G6PD_C"/>
    <property type="match status" value="1"/>
</dbReference>
<feature type="binding site" evidence="6">
    <location>
        <position position="217"/>
    </location>
    <ligand>
        <name>substrate</name>
    </ligand>
</feature>
<dbReference type="GO" id="GO:0009051">
    <property type="term" value="P:pentose-phosphate shunt, oxidative branch"/>
    <property type="evidence" value="ECO:0007669"/>
    <property type="project" value="TreeGrafter"/>
</dbReference>
<dbReference type="PIRSF" id="PIRSF000110">
    <property type="entry name" value="G6PD"/>
    <property type="match status" value="1"/>
</dbReference>
<dbReference type="InterPro" id="IPR036291">
    <property type="entry name" value="NAD(P)-bd_dom_sf"/>
</dbReference>
<keyword evidence="4 6" id="KW-0560">Oxidoreductase</keyword>
<dbReference type="Proteomes" id="UP000029273">
    <property type="component" value="Unassembled WGS sequence"/>
</dbReference>
<feature type="binding site" evidence="6">
    <location>
        <position position="183"/>
    </location>
    <ligand>
        <name>substrate</name>
    </ligand>
</feature>
<evidence type="ECO:0000256" key="5">
    <source>
        <dbReference type="ARBA" id="ARBA00023277"/>
    </source>
</evidence>
<dbReference type="NCBIfam" id="TIGR00871">
    <property type="entry name" value="zwf"/>
    <property type="match status" value="1"/>
</dbReference>
<evidence type="ECO:0000256" key="6">
    <source>
        <dbReference type="HAMAP-Rule" id="MF_00966"/>
    </source>
</evidence>
<comment type="caution">
    <text evidence="9">The sequence shown here is derived from an EMBL/GenBank/DDBJ whole genome shotgun (WGS) entry which is preliminary data.</text>
</comment>
<feature type="binding site" evidence="6">
    <location>
        <position position="179"/>
    </location>
    <ligand>
        <name>substrate</name>
    </ligand>
</feature>
<evidence type="ECO:0000256" key="1">
    <source>
        <dbReference type="ARBA" id="ARBA00004937"/>
    </source>
</evidence>
<evidence type="ECO:0000259" key="7">
    <source>
        <dbReference type="Pfam" id="PF00479"/>
    </source>
</evidence>
<dbReference type="AlphaFoldDB" id="A0A1A6C2J1"/>
<dbReference type="PANTHER" id="PTHR23429:SF0">
    <property type="entry name" value="GLUCOSE-6-PHOSPHATE 1-DEHYDROGENASE"/>
    <property type="match status" value="1"/>
</dbReference>
<sequence length="500" mass="56763">MVDPCTFVIFGATGNLAENKLLPALYHLDGAGRLPGALNVVGIGRRDWDDARWREEVVTGLRRQVRGQAPDEDALTRFAARLHFVKGDLGERACYEALTARIASEPAFSPNVIFYMAIPPADFGVVSQHLSETGLSREDAGWRRLVVEKPFGYDLESAQMLDQRLHRCFAEEQVFRIDHYLGKGTIQNILVFRFANLLLEPLWNRNYIDHVQIVHAESQGTAGRAEYYDHAGALRDMIQSHLIQMLTLVAMEPPAVMEAEALRDEKVKVLRSIRPIPPAAVHAHAFRAQYAAGTVAGERVAGYVDEEGVAPGSTTETFAALKLYIDNWRWRNVPFYLRTGKRMAANRSMVSVRFKHPPQQLFRETAIEQLSPNWVLLGIQPEECLRMELQVKETGLEMRTRTVQLDASYDADGVPMDAYEALLLDVIAGDHSLFLRYDEVAWAWRVVDPILRVWATERDFIHAYPAGTWGPRESNRLFDRDDQRWRNEVSLPSDDGDPRR</sequence>
<keyword evidence="10" id="KW-1185">Reference proteome</keyword>
<keyword evidence="3 6" id="KW-0521">NADP</keyword>
<reference evidence="9 10" key="1">
    <citation type="journal article" date="2014" name="Genome Announc.">
        <title>Draft Genome Sequence of the Iron-Oxidizing, Acidophilic, and Halotolerant 'Thiobacillus prosperus' Type Strain DSM 5130.</title>
        <authorList>
            <person name="Ossandon F.J."/>
            <person name="Cardenas J.P."/>
            <person name="Corbett M."/>
            <person name="Quatrini R."/>
            <person name="Holmes D.S."/>
            <person name="Watkin E."/>
        </authorList>
    </citation>
    <scope>NUCLEOTIDE SEQUENCE [LARGE SCALE GENOMIC DNA]</scope>
    <source>
        <strain evidence="9 10">DSM 5130</strain>
    </source>
</reference>
<evidence type="ECO:0000313" key="10">
    <source>
        <dbReference type="Proteomes" id="UP000029273"/>
    </source>
</evidence>
<dbReference type="InterPro" id="IPR001282">
    <property type="entry name" value="G6P_DH"/>
</dbReference>
<feature type="binding site" evidence="6">
    <location>
        <begin position="88"/>
        <end position="89"/>
    </location>
    <ligand>
        <name>NADP(+)</name>
        <dbReference type="ChEBI" id="CHEBI:58349"/>
    </ligand>
</feature>
<evidence type="ECO:0000256" key="4">
    <source>
        <dbReference type="ARBA" id="ARBA00023002"/>
    </source>
</evidence>
<feature type="binding site" evidence="6">
    <location>
        <position position="149"/>
    </location>
    <ligand>
        <name>NADP(+)</name>
        <dbReference type="ChEBI" id="CHEBI:58349"/>
    </ligand>
</feature>
<dbReference type="EC" id="1.1.1.49" evidence="6"/>
<name>A0A1A6C2J1_9GAMM</name>
<feature type="binding site" evidence="6">
    <location>
        <position position="236"/>
    </location>
    <ligand>
        <name>substrate</name>
    </ligand>
</feature>
<feature type="domain" description="Glucose-6-phosphate dehydrogenase C-terminal" evidence="8">
    <location>
        <begin position="190"/>
        <end position="486"/>
    </location>
</feature>
<dbReference type="Gene3D" id="3.40.50.720">
    <property type="entry name" value="NAD(P)-binding Rossmann-like Domain"/>
    <property type="match status" value="1"/>
</dbReference>
<dbReference type="NCBIfam" id="NF009492">
    <property type="entry name" value="PRK12853.1-3"/>
    <property type="match status" value="1"/>
</dbReference>
<dbReference type="GO" id="GO:0004345">
    <property type="term" value="F:glucose-6-phosphate dehydrogenase activity"/>
    <property type="evidence" value="ECO:0007669"/>
    <property type="project" value="UniProtKB-UniRule"/>
</dbReference>
<keyword evidence="2 6" id="KW-0313">Glucose metabolism</keyword>
<dbReference type="SUPFAM" id="SSF51735">
    <property type="entry name" value="NAD(P)-binding Rossmann-fold domains"/>
    <property type="match status" value="1"/>
</dbReference>
<dbReference type="EMBL" id="JQSG02000006">
    <property type="protein sequence ID" value="OBS08769.1"/>
    <property type="molecule type" value="Genomic_DNA"/>
</dbReference>
<gene>
    <name evidence="6" type="primary">zwf</name>
    <name evidence="9" type="ORF">Thpro_023019</name>
</gene>
<dbReference type="GO" id="GO:0006006">
    <property type="term" value="P:glucose metabolic process"/>
    <property type="evidence" value="ECO:0007669"/>
    <property type="project" value="UniProtKB-KW"/>
</dbReference>
<feature type="binding site" evidence="6">
    <location>
        <position position="341"/>
    </location>
    <ligand>
        <name>substrate</name>
    </ligand>
</feature>
<dbReference type="UniPathway" id="UPA00115">
    <property type="reaction ID" value="UER00408"/>
</dbReference>
<feature type="domain" description="Glucose-6-phosphate dehydrogenase NAD-binding" evidence="7">
    <location>
        <begin position="8"/>
        <end position="188"/>
    </location>
</feature>
<comment type="caution">
    <text evidence="6">Lacks conserved residue(s) required for the propagation of feature annotation.</text>
</comment>
<dbReference type="RefSeq" id="WP_065089829.1">
    <property type="nucleotide sequence ID" value="NZ_JQSG02000006.1"/>
</dbReference>
<dbReference type="PANTHER" id="PTHR23429">
    <property type="entry name" value="GLUCOSE-6-PHOSPHATE 1-DEHYDROGENASE G6PD"/>
    <property type="match status" value="1"/>
</dbReference>
<evidence type="ECO:0000313" key="9">
    <source>
        <dbReference type="EMBL" id="OBS08769.1"/>
    </source>
</evidence>
<dbReference type="InterPro" id="IPR022675">
    <property type="entry name" value="G6P_DH_C"/>
</dbReference>
<dbReference type="Pfam" id="PF00479">
    <property type="entry name" value="G6PD_N"/>
    <property type="match status" value="1"/>
</dbReference>
<dbReference type="GO" id="GO:0005829">
    <property type="term" value="C:cytosol"/>
    <property type="evidence" value="ECO:0007669"/>
    <property type="project" value="TreeGrafter"/>
</dbReference>
<keyword evidence="5 6" id="KW-0119">Carbohydrate metabolism</keyword>
<evidence type="ECO:0000256" key="2">
    <source>
        <dbReference type="ARBA" id="ARBA00022526"/>
    </source>
</evidence>
<dbReference type="InterPro" id="IPR022674">
    <property type="entry name" value="G6P_DH_NAD-bd"/>
</dbReference>
<evidence type="ECO:0000259" key="8">
    <source>
        <dbReference type="Pfam" id="PF02781"/>
    </source>
</evidence>
<dbReference type="Gene3D" id="3.30.360.10">
    <property type="entry name" value="Dihydrodipicolinate Reductase, domain 2"/>
    <property type="match status" value="1"/>
</dbReference>
<dbReference type="STRING" id="160660.BJI67_05045"/>
<feature type="binding site" evidence="6">
    <location>
        <position position="45"/>
    </location>
    <ligand>
        <name>NADP(+)</name>
        <dbReference type="ChEBI" id="CHEBI:58349"/>
    </ligand>
</feature>
<dbReference type="OrthoDB" id="9802739at2"/>
<proteinExistence type="inferred from homology"/>
<dbReference type="GO" id="GO:0050661">
    <property type="term" value="F:NADP binding"/>
    <property type="evidence" value="ECO:0007669"/>
    <property type="project" value="UniProtKB-UniRule"/>
</dbReference>
<protein>
    <recommendedName>
        <fullName evidence="6">Glucose-6-phosphate 1-dehydrogenase</fullName>
        <shortName evidence="6">G6PD</shortName>
        <ecNumber evidence="6">1.1.1.49</ecNumber>
    </recommendedName>
</protein>
<evidence type="ECO:0000256" key="3">
    <source>
        <dbReference type="ARBA" id="ARBA00022857"/>
    </source>
</evidence>